<dbReference type="STRING" id="3760.A0A251N2K3"/>
<dbReference type="PANTHER" id="PTHR11468">
    <property type="entry name" value="GLYCOGEN PHOSPHORYLASE"/>
    <property type="match status" value="1"/>
</dbReference>
<comment type="function">
    <text evidence="2">Allosteric enzyme that catalyzes the rate-limiting step in glycogen catabolism, the phosphorolytic cleavage of glycogen to produce glucose-1-phosphate, and plays a central role in maintaining cellular and organismal glucose homeostasis.</text>
</comment>
<comment type="catalytic activity">
    <reaction evidence="2">
        <text>[(1-&gt;4)-alpha-D-glucosyl](n) + phosphate = [(1-&gt;4)-alpha-D-glucosyl](n-1) + alpha-D-glucose 1-phosphate</text>
        <dbReference type="Rhea" id="RHEA:41732"/>
        <dbReference type="Rhea" id="RHEA-COMP:9584"/>
        <dbReference type="Rhea" id="RHEA-COMP:9586"/>
        <dbReference type="ChEBI" id="CHEBI:15444"/>
        <dbReference type="ChEBI" id="CHEBI:43474"/>
        <dbReference type="ChEBI" id="CHEBI:58601"/>
        <dbReference type="EC" id="2.4.1.1"/>
    </reaction>
</comment>
<dbReference type="EC" id="2.4.1.1" evidence="2"/>
<dbReference type="Gene3D" id="3.40.50.2000">
    <property type="entry name" value="Glycogen Phosphorylase B"/>
    <property type="match status" value="2"/>
</dbReference>
<evidence type="ECO:0000313" key="4">
    <source>
        <dbReference type="Proteomes" id="UP000006882"/>
    </source>
</evidence>
<dbReference type="Gramene" id="ONH93543">
    <property type="protein sequence ID" value="ONH93543"/>
    <property type="gene ID" value="PRUPE_8G237100"/>
</dbReference>
<comment type="cofactor">
    <cofactor evidence="2">
        <name>pyridoxal 5'-phosphate</name>
        <dbReference type="ChEBI" id="CHEBI:597326"/>
    </cofactor>
</comment>
<evidence type="ECO:0000256" key="1">
    <source>
        <dbReference type="ARBA" id="ARBA00006047"/>
    </source>
</evidence>
<dbReference type="GO" id="GO:0008184">
    <property type="term" value="F:glycogen phosphorylase activity"/>
    <property type="evidence" value="ECO:0007669"/>
    <property type="project" value="InterPro"/>
</dbReference>
<dbReference type="AlphaFoldDB" id="A0A251N2K3"/>
<reference evidence="3 4" key="1">
    <citation type="journal article" date="2013" name="Nat. Genet.">
        <title>The high-quality draft genome of peach (Prunus persica) identifies unique patterns of genetic diversity, domestication and genome evolution.</title>
        <authorList>
            <consortium name="International Peach Genome Initiative"/>
            <person name="Verde I."/>
            <person name="Abbott A.G."/>
            <person name="Scalabrin S."/>
            <person name="Jung S."/>
            <person name="Shu S."/>
            <person name="Marroni F."/>
            <person name="Zhebentyayeva T."/>
            <person name="Dettori M.T."/>
            <person name="Grimwood J."/>
            <person name="Cattonaro F."/>
            <person name="Zuccolo A."/>
            <person name="Rossini L."/>
            <person name="Jenkins J."/>
            <person name="Vendramin E."/>
            <person name="Meisel L.A."/>
            <person name="Decroocq V."/>
            <person name="Sosinski B."/>
            <person name="Prochnik S."/>
            <person name="Mitros T."/>
            <person name="Policriti A."/>
            <person name="Cipriani G."/>
            <person name="Dondini L."/>
            <person name="Ficklin S."/>
            <person name="Goodstein D.M."/>
            <person name="Xuan P."/>
            <person name="Del Fabbro C."/>
            <person name="Aramini V."/>
            <person name="Copetti D."/>
            <person name="Gonzalez S."/>
            <person name="Horner D.S."/>
            <person name="Falchi R."/>
            <person name="Lucas S."/>
            <person name="Mica E."/>
            <person name="Maldonado J."/>
            <person name="Lazzari B."/>
            <person name="Bielenberg D."/>
            <person name="Pirona R."/>
            <person name="Miculan M."/>
            <person name="Barakat A."/>
            <person name="Testolin R."/>
            <person name="Stella A."/>
            <person name="Tartarini S."/>
            <person name="Tonutti P."/>
            <person name="Arus P."/>
            <person name="Orellana A."/>
            <person name="Wells C."/>
            <person name="Main D."/>
            <person name="Vizzotto G."/>
            <person name="Silva H."/>
            <person name="Salamini F."/>
            <person name="Schmutz J."/>
            <person name="Morgante M."/>
            <person name="Rokhsar D.S."/>
        </authorList>
    </citation>
    <scope>NUCLEOTIDE SEQUENCE [LARGE SCALE GENOMIC DNA]</scope>
    <source>
        <strain evidence="4">cv. Nemared</strain>
    </source>
</reference>
<dbReference type="EMBL" id="CM007658">
    <property type="protein sequence ID" value="ONH93543.1"/>
    <property type="molecule type" value="Genomic_DNA"/>
</dbReference>
<dbReference type="Proteomes" id="UP000006882">
    <property type="component" value="Chromosome G8"/>
</dbReference>
<comment type="similarity">
    <text evidence="1 2">Belongs to the glycogen phosphorylase family.</text>
</comment>
<proteinExistence type="inferred from homology"/>
<dbReference type="GO" id="GO:0005975">
    <property type="term" value="P:carbohydrate metabolic process"/>
    <property type="evidence" value="ECO:0007669"/>
    <property type="project" value="InterPro"/>
</dbReference>
<dbReference type="PANTHER" id="PTHR11468:SF30">
    <property type="entry name" value="ALPHA-1,4 GLUCAN PHOSPHORYLASE"/>
    <property type="match status" value="1"/>
</dbReference>
<sequence length="101" mass="11613">MLGLDSNRLSWISIIEEGAVKDFYELCPQKFQCKTNGVTQRRWIVVSNPSLCALISKWLGTEAWIRDVDLLTGLRAYAADPDLQQEWMMVLSRLHICTLNQ</sequence>
<gene>
    <name evidence="3" type="ORF">PRUPE_8G237100</name>
</gene>
<keyword evidence="2" id="KW-0808">Transferase</keyword>
<evidence type="ECO:0000256" key="2">
    <source>
        <dbReference type="RuleBase" id="RU000587"/>
    </source>
</evidence>
<name>A0A251N2K3_PRUPE</name>
<dbReference type="InterPro" id="IPR000811">
    <property type="entry name" value="Glyco_trans_35"/>
</dbReference>
<keyword evidence="4" id="KW-1185">Reference proteome</keyword>
<organism evidence="3 4">
    <name type="scientific">Prunus persica</name>
    <name type="common">Peach</name>
    <name type="synonym">Amygdalus persica</name>
    <dbReference type="NCBI Taxonomy" id="3760"/>
    <lineage>
        <taxon>Eukaryota</taxon>
        <taxon>Viridiplantae</taxon>
        <taxon>Streptophyta</taxon>
        <taxon>Embryophyta</taxon>
        <taxon>Tracheophyta</taxon>
        <taxon>Spermatophyta</taxon>
        <taxon>Magnoliopsida</taxon>
        <taxon>eudicotyledons</taxon>
        <taxon>Gunneridae</taxon>
        <taxon>Pentapetalae</taxon>
        <taxon>rosids</taxon>
        <taxon>fabids</taxon>
        <taxon>Rosales</taxon>
        <taxon>Rosaceae</taxon>
        <taxon>Amygdaloideae</taxon>
        <taxon>Amygdaleae</taxon>
        <taxon>Prunus</taxon>
    </lineage>
</organism>
<accession>A0A251N2K3</accession>
<dbReference type="SUPFAM" id="SSF53756">
    <property type="entry name" value="UDP-Glycosyltransferase/glycogen phosphorylase"/>
    <property type="match status" value="1"/>
</dbReference>
<keyword evidence="2" id="KW-0328">Glycosyltransferase</keyword>
<keyword evidence="2" id="KW-0663">Pyridoxal phosphate</keyword>
<protein>
    <recommendedName>
        <fullName evidence="2">Alpha-1,4 glucan phosphorylase</fullName>
        <ecNumber evidence="2">2.4.1.1</ecNumber>
    </recommendedName>
</protein>
<evidence type="ECO:0000313" key="3">
    <source>
        <dbReference type="EMBL" id="ONH93543.1"/>
    </source>
</evidence>
<dbReference type="Pfam" id="PF00343">
    <property type="entry name" value="Phosphorylase"/>
    <property type="match status" value="1"/>
</dbReference>
<keyword evidence="2" id="KW-0119">Carbohydrate metabolism</keyword>